<dbReference type="RefSeq" id="WP_163458450.1">
    <property type="nucleotide sequence ID" value="NZ_JAAGOH010000018.1"/>
</dbReference>
<dbReference type="Gene3D" id="3.50.50.60">
    <property type="entry name" value="FAD/NAD(P)-binding domain"/>
    <property type="match status" value="2"/>
</dbReference>
<organism evidence="3 4">
    <name type="scientific">Ideonella livida</name>
    <dbReference type="NCBI Taxonomy" id="2707176"/>
    <lineage>
        <taxon>Bacteria</taxon>
        <taxon>Pseudomonadati</taxon>
        <taxon>Pseudomonadota</taxon>
        <taxon>Betaproteobacteria</taxon>
        <taxon>Burkholderiales</taxon>
        <taxon>Sphaerotilaceae</taxon>
        <taxon>Ideonella</taxon>
    </lineage>
</organism>
<dbReference type="EMBL" id="JAAGOH010000018">
    <property type="protein sequence ID" value="NDY92514.1"/>
    <property type="molecule type" value="Genomic_DNA"/>
</dbReference>
<accession>A0A7C9PJ67</accession>
<dbReference type="Proteomes" id="UP000484255">
    <property type="component" value="Unassembled WGS sequence"/>
</dbReference>
<protein>
    <submittedName>
        <fullName evidence="3">FAD-binding oxidoreductase</fullName>
    </submittedName>
</protein>
<comment type="caution">
    <text evidence="3">The sequence shown here is derived from an EMBL/GenBank/DDBJ whole genome shotgun (WGS) entry which is preliminary data.</text>
</comment>
<reference evidence="3 4" key="1">
    <citation type="submission" date="2020-02" db="EMBL/GenBank/DDBJ databases">
        <title>Ideonella bacterium strain TBM-1.</title>
        <authorList>
            <person name="Chen W.-M."/>
        </authorList>
    </citation>
    <scope>NUCLEOTIDE SEQUENCE [LARGE SCALE GENOMIC DNA]</scope>
    <source>
        <strain evidence="3 4">TBM-1</strain>
    </source>
</reference>
<dbReference type="GO" id="GO:0005737">
    <property type="term" value="C:cytoplasm"/>
    <property type="evidence" value="ECO:0007669"/>
    <property type="project" value="TreeGrafter"/>
</dbReference>
<dbReference type="AlphaFoldDB" id="A0A7C9PJ67"/>
<evidence type="ECO:0000256" key="1">
    <source>
        <dbReference type="ARBA" id="ARBA00023002"/>
    </source>
</evidence>
<evidence type="ECO:0000313" key="3">
    <source>
        <dbReference type="EMBL" id="NDY92514.1"/>
    </source>
</evidence>
<evidence type="ECO:0000259" key="2">
    <source>
        <dbReference type="Pfam" id="PF01266"/>
    </source>
</evidence>
<dbReference type="PANTHER" id="PTHR13847:SF289">
    <property type="entry name" value="GLYCINE OXIDASE"/>
    <property type="match status" value="1"/>
</dbReference>
<dbReference type="Pfam" id="PF01266">
    <property type="entry name" value="DAO"/>
    <property type="match status" value="1"/>
</dbReference>
<dbReference type="PANTHER" id="PTHR13847">
    <property type="entry name" value="SARCOSINE DEHYDROGENASE-RELATED"/>
    <property type="match status" value="1"/>
</dbReference>
<feature type="domain" description="FAD dependent oxidoreductase" evidence="2">
    <location>
        <begin position="10"/>
        <end position="399"/>
    </location>
</feature>
<dbReference type="InterPro" id="IPR006076">
    <property type="entry name" value="FAD-dep_OxRdtase"/>
</dbReference>
<name>A0A7C9PJ67_9BURK</name>
<keyword evidence="1" id="KW-0560">Oxidoreductase</keyword>
<gene>
    <name evidence="3" type="ORF">G3A44_15100</name>
</gene>
<proteinExistence type="predicted"/>
<dbReference type="SUPFAM" id="SSF54373">
    <property type="entry name" value="FAD-linked reductases, C-terminal domain"/>
    <property type="match status" value="1"/>
</dbReference>
<keyword evidence="4" id="KW-1185">Reference proteome</keyword>
<dbReference type="SUPFAM" id="SSF51905">
    <property type="entry name" value="FAD/NAD(P)-binding domain"/>
    <property type="match status" value="1"/>
</dbReference>
<dbReference type="Gene3D" id="3.30.9.10">
    <property type="entry name" value="D-Amino Acid Oxidase, subunit A, domain 2"/>
    <property type="match status" value="1"/>
</dbReference>
<dbReference type="InterPro" id="IPR036188">
    <property type="entry name" value="FAD/NAD-bd_sf"/>
</dbReference>
<dbReference type="GO" id="GO:0016491">
    <property type="term" value="F:oxidoreductase activity"/>
    <property type="evidence" value="ECO:0007669"/>
    <property type="project" value="UniProtKB-KW"/>
</dbReference>
<evidence type="ECO:0000313" key="4">
    <source>
        <dbReference type="Proteomes" id="UP000484255"/>
    </source>
</evidence>
<sequence>MSSSSPLRQDVLVLGAGMVGVCTALQLARRGHRVALVDRRGPGEETSSGNAGIVQREAVVPYAFPRDWPSLRDAALGRSPAVHYHLRALPALAGPLWRYWRASAPARHARSAVAHSALIRHSLQEHLALADEAGARHLLRPGGYHAVFRTAPAWQAAAAEARRLADAHGLSLTVRDGAALAQAEPGLQARLAGALHWQDPFCCPDPGALVRAYAARLPALGGVLLRGDAQTLAPQGQGWQVQTEAGPVQAARAVLALGPWIAPLAQRLGYRLPLFAKRGYHRHFRQAPALSGPVLDAERGLVLAPMAQGLRLTTGAEFARLDAPPTLVQVARATAAARELLPLDDPREAEPWLGRRPCTPDMLPLIGPAPRHPGLWFHGGHAHQGFTLGPVSARLLAELMEGGTPGLGVDPTPYAPQRFL</sequence>